<name>A0A4R8A6H7_9ACTN</name>
<dbReference type="Gene3D" id="3.30.530.20">
    <property type="match status" value="1"/>
</dbReference>
<organism evidence="1 2">
    <name type="scientific">Kribbella kalugense</name>
    <dbReference type="NCBI Taxonomy" id="2512221"/>
    <lineage>
        <taxon>Bacteria</taxon>
        <taxon>Bacillati</taxon>
        <taxon>Actinomycetota</taxon>
        <taxon>Actinomycetes</taxon>
        <taxon>Propionibacteriales</taxon>
        <taxon>Kribbellaceae</taxon>
        <taxon>Kribbella</taxon>
    </lineage>
</organism>
<dbReference type="InterPro" id="IPR023393">
    <property type="entry name" value="START-like_dom_sf"/>
</dbReference>
<evidence type="ECO:0000313" key="2">
    <source>
        <dbReference type="Proteomes" id="UP000295447"/>
    </source>
</evidence>
<dbReference type="EMBL" id="SODF01000001">
    <property type="protein sequence ID" value="TDW23900.1"/>
    <property type="molecule type" value="Genomic_DNA"/>
</dbReference>
<reference evidence="1 2" key="1">
    <citation type="submission" date="2019-03" db="EMBL/GenBank/DDBJ databases">
        <title>Genomic Encyclopedia of Type Strains, Phase III (KMG-III): the genomes of soil and plant-associated and newly described type strains.</title>
        <authorList>
            <person name="Whitman W."/>
        </authorList>
    </citation>
    <scope>NUCLEOTIDE SEQUENCE [LARGE SCALE GENOMIC DNA]</scope>
    <source>
        <strain evidence="1 2">VKM Ac-2570</strain>
    </source>
</reference>
<dbReference type="AlphaFoldDB" id="A0A4R8A6H7"/>
<dbReference type="RefSeq" id="WP_166678108.1">
    <property type="nucleotide sequence ID" value="NZ_SODF01000001.1"/>
</dbReference>
<protein>
    <submittedName>
        <fullName evidence="1">Ribosome-associated toxin RatA of RatAB toxin-antitoxin module</fullName>
    </submittedName>
</protein>
<dbReference type="Proteomes" id="UP000295447">
    <property type="component" value="Unassembled WGS sequence"/>
</dbReference>
<gene>
    <name evidence="1" type="ORF">EV650_2760</name>
</gene>
<sequence>MPHLTETISVQASAEAVYALVSDLPRMREWSPECTRVTWSTVGSRFVGHNRAGAVRWVTFGRVVAADAGRRFAFSIHFGPIPISLWEYDFTPTSGGCEVTESWTDHRPSGLKLLFRPIFGNRTPRNVHGIHTTLVRLKSTAEGS</sequence>
<keyword evidence="2" id="KW-1185">Reference proteome</keyword>
<dbReference type="Pfam" id="PF10604">
    <property type="entry name" value="Polyketide_cyc2"/>
    <property type="match status" value="1"/>
</dbReference>
<evidence type="ECO:0000313" key="1">
    <source>
        <dbReference type="EMBL" id="TDW23900.1"/>
    </source>
</evidence>
<proteinExistence type="predicted"/>
<dbReference type="CDD" id="cd07812">
    <property type="entry name" value="SRPBCC"/>
    <property type="match status" value="1"/>
</dbReference>
<accession>A0A4R8A6H7</accession>
<comment type="caution">
    <text evidence="1">The sequence shown here is derived from an EMBL/GenBank/DDBJ whole genome shotgun (WGS) entry which is preliminary data.</text>
</comment>
<dbReference type="InterPro" id="IPR019587">
    <property type="entry name" value="Polyketide_cyclase/dehydratase"/>
</dbReference>
<dbReference type="SUPFAM" id="SSF55961">
    <property type="entry name" value="Bet v1-like"/>
    <property type="match status" value="1"/>
</dbReference>